<evidence type="ECO:0000313" key="2">
    <source>
        <dbReference type="EMBL" id="KYC55241.1"/>
    </source>
</evidence>
<feature type="transmembrane region" description="Helical" evidence="1">
    <location>
        <begin position="83"/>
        <end position="100"/>
    </location>
</feature>
<dbReference type="EMBL" id="LNJE01000019">
    <property type="protein sequence ID" value="KYC56499.1"/>
    <property type="molecule type" value="Genomic_DNA"/>
</dbReference>
<evidence type="ECO:0000256" key="1">
    <source>
        <dbReference type="SAM" id="Phobius"/>
    </source>
</evidence>
<dbReference type="EMBL" id="LNJB01000002">
    <property type="protein sequence ID" value="KYC55241.1"/>
    <property type="molecule type" value="Genomic_DNA"/>
</dbReference>
<feature type="transmembrane region" description="Helical" evidence="1">
    <location>
        <begin position="50"/>
        <end position="77"/>
    </location>
</feature>
<feature type="transmembrane region" description="Helical" evidence="1">
    <location>
        <begin position="6"/>
        <end position="29"/>
    </location>
</feature>
<evidence type="ECO:0000313" key="3">
    <source>
        <dbReference type="EMBL" id="KYC56499.1"/>
    </source>
</evidence>
<keyword evidence="1" id="KW-1133">Transmembrane helix</keyword>
<keyword evidence="1" id="KW-0812">Transmembrane</keyword>
<protein>
    <submittedName>
        <fullName evidence="3">Branched-chain amino acid transport protein (AzlD)</fullName>
    </submittedName>
</protein>
<dbReference type="Pfam" id="PF05437">
    <property type="entry name" value="AzlD"/>
    <property type="match status" value="1"/>
</dbReference>
<sequence>MNSFDMLALVLIILSGIITYSLRFGGLLIGNMLSKHKFIENLIKALPGTLLLSFIFPSIITEGIAGVISALSTGIIAKKTNNVLIALLVGMFIIIIFRNIL</sequence>
<reference evidence="3 4" key="1">
    <citation type="journal article" date="2016" name="ISME J.">
        <title>Chasing the elusive Euryarchaeota class WSA2: genomes reveal a uniquely fastidious methyl-reducing methanogen.</title>
        <authorList>
            <person name="Nobu M.K."/>
            <person name="Narihiro T."/>
            <person name="Kuroda K."/>
            <person name="Mei R."/>
            <person name="Liu W.T."/>
        </authorList>
    </citation>
    <scope>NUCLEOTIDE SEQUENCE [LARGE SCALE GENOMIC DNA]</scope>
    <source>
        <strain evidence="2">ADurb1013_Bin02101</strain>
        <strain evidence="3">ADurb1213_Bin02801</strain>
    </source>
</reference>
<accession>A0A150JIU1</accession>
<dbReference type="Proteomes" id="UP000092420">
    <property type="component" value="Unassembled WGS sequence"/>
</dbReference>
<dbReference type="InterPro" id="IPR008407">
    <property type="entry name" value="Brnchd-chn_aa_trnsp_AzlD"/>
</dbReference>
<proteinExistence type="predicted"/>
<comment type="caution">
    <text evidence="3">The sequence shown here is derived from an EMBL/GenBank/DDBJ whole genome shotgun (WGS) entry which is preliminary data.</text>
</comment>
<keyword evidence="1" id="KW-0472">Membrane</keyword>
<accession>A0A150JGZ4</accession>
<accession>A0A150JDE9</accession>
<name>A0A150JGZ4_9EURY</name>
<organism evidence="3">
    <name type="scientific">Candidatus Methanofastidiosum methylothiophilum</name>
    <dbReference type="NCBI Taxonomy" id="1705564"/>
    <lineage>
        <taxon>Archaea</taxon>
        <taxon>Methanobacteriati</taxon>
        <taxon>Methanobacteriota</taxon>
        <taxon>Stenosarchaea group</taxon>
        <taxon>Candidatus Methanofastidiosia</taxon>
        <taxon>Candidatus Methanofastidiosales</taxon>
        <taxon>Candidatus Methanofastidiosaceae</taxon>
        <taxon>Candidatus Methanofastidiosum</taxon>
    </lineage>
</organism>
<dbReference type="AlphaFoldDB" id="A0A150JGZ4"/>
<evidence type="ECO:0000313" key="4">
    <source>
        <dbReference type="Proteomes" id="UP000092420"/>
    </source>
</evidence>
<gene>
    <name evidence="2" type="ORF">AN188_00224</name>
    <name evidence="3" type="ORF">APG09_01366</name>
</gene>